<feature type="chain" id="PRO_5026840913" description="Lipoprotein" evidence="7">
    <location>
        <begin position="26"/>
        <end position="265"/>
    </location>
</feature>
<reference evidence="8 9" key="1">
    <citation type="submission" date="2019-10" db="EMBL/GenBank/DDBJ databases">
        <title>New species of Slilvanegrellaceae.</title>
        <authorList>
            <person name="Pitt A."/>
            <person name="Hahn M.W."/>
        </authorList>
    </citation>
    <scope>NUCLEOTIDE SEQUENCE [LARGE SCALE GENOMIC DNA]</scope>
    <source>
        <strain evidence="8 9">SP-Ram-0.45-NSY-1</strain>
    </source>
</reference>
<dbReference type="PANTHER" id="PTHR30429">
    <property type="entry name" value="D-METHIONINE-BINDING LIPOPROTEIN METQ"/>
    <property type="match status" value="1"/>
</dbReference>
<evidence type="ECO:0000256" key="4">
    <source>
        <dbReference type="ARBA" id="ARBA00023139"/>
    </source>
</evidence>
<evidence type="ECO:0000256" key="6">
    <source>
        <dbReference type="PIRNR" id="PIRNR002854"/>
    </source>
</evidence>
<dbReference type="RefSeq" id="WP_153421272.1">
    <property type="nucleotide sequence ID" value="NZ_WFLM01000005.1"/>
</dbReference>
<evidence type="ECO:0000313" key="9">
    <source>
        <dbReference type="Proteomes" id="UP000437748"/>
    </source>
</evidence>
<keyword evidence="9" id="KW-1185">Reference proteome</keyword>
<dbReference type="GO" id="GO:0016020">
    <property type="term" value="C:membrane"/>
    <property type="evidence" value="ECO:0007669"/>
    <property type="project" value="UniProtKB-SubCell"/>
</dbReference>
<proteinExistence type="inferred from homology"/>
<evidence type="ECO:0000256" key="2">
    <source>
        <dbReference type="ARBA" id="ARBA00022729"/>
    </source>
</evidence>
<keyword evidence="5 6" id="KW-0449">Lipoprotein</keyword>
<sequence length="265" mass="28851">MKFVKIVTLFSSLFLGVTSANIANAGETIKVGITAGPSVKVLEVAQKLAKEKYDLTLKVITFGDYQIPNEALNAGDIDANIFQTISFLEQAKLKKGYKLAIVGNTFIYPMAVYSRKIKNISEIGDKATIVIPNDASNQGRALILLQTAGLIKLKDGVGEIPNPKDIISNPKHLDIKSVDAAQAARSALDVTAVVLNNDFVTNAGFKPSEALFKENPKTAKPYINVIVVKESEKEKKVFQNLKSIMNSDEVRKKTEELFPGAVPAW</sequence>
<keyword evidence="4" id="KW-0564">Palmitate</keyword>
<dbReference type="SUPFAM" id="SSF53850">
    <property type="entry name" value="Periplasmic binding protein-like II"/>
    <property type="match status" value="1"/>
</dbReference>
<comment type="similarity">
    <text evidence="6">Belongs to the nlpA lipoprotein family.</text>
</comment>
<evidence type="ECO:0000256" key="3">
    <source>
        <dbReference type="ARBA" id="ARBA00023136"/>
    </source>
</evidence>
<dbReference type="OrthoDB" id="9812878at2"/>
<dbReference type="EMBL" id="WFLM01000005">
    <property type="protein sequence ID" value="KAB8036857.1"/>
    <property type="molecule type" value="Genomic_DNA"/>
</dbReference>
<evidence type="ECO:0000256" key="5">
    <source>
        <dbReference type="ARBA" id="ARBA00023288"/>
    </source>
</evidence>
<dbReference type="Proteomes" id="UP000437748">
    <property type="component" value="Unassembled WGS sequence"/>
</dbReference>
<dbReference type="Pfam" id="PF03180">
    <property type="entry name" value="Lipoprotein_9"/>
    <property type="match status" value="1"/>
</dbReference>
<accession>A0A6N6VQ94</accession>
<keyword evidence="3" id="KW-0472">Membrane</keyword>
<dbReference type="PIRSF" id="PIRSF002854">
    <property type="entry name" value="MetQ"/>
    <property type="match status" value="1"/>
</dbReference>
<protein>
    <recommendedName>
        <fullName evidence="6">Lipoprotein</fullName>
    </recommendedName>
</protein>
<dbReference type="NCBIfam" id="TIGR00363">
    <property type="entry name" value="MetQ/NlpA family lipoprotein"/>
    <property type="match status" value="1"/>
</dbReference>
<feature type="signal peptide" evidence="7">
    <location>
        <begin position="1"/>
        <end position="25"/>
    </location>
</feature>
<comment type="caution">
    <text evidence="8">The sequence shown here is derived from an EMBL/GenBank/DDBJ whole genome shotgun (WGS) entry which is preliminary data.</text>
</comment>
<dbReference type="Gene3D" id="3.40.190.10">
    <property type="entry name" value="Periplasmic binding protein-like II"/>
    <property type="match status" value="2"/>
</dbReference>
<evidence type="ECO:0000256" key="7">
    <source>
        <dbReference type="SAM" id="SignalP"/>
    </source>
</evidence>
<keyword evidence="2 7" id="KW-0732">Signal</keyword>
<gene>
    <name evidence="8" type="ORF">GCL60_13510</name>
</gene>
<organism evidence="8 9">
    <name type="scientific">Silvanigrella paludirubra</name>
    <dbReference type="NCBI Taxonomy" id="2499159"/>
    <lineage>
        <taxon>Bacteria</taxon>
        <taxon>Pseudomonadati</taxon>
        <taxon>Bdellovibrionota</taxon>
        <taxon>Oligoflexia</taxon>
        <taxon>Silvanigrellales</taxon>
        <taxon>Silvanigrellaceae</taxon>
        <taxon>Silvanigrella</taxon>
    </lineage>
</organism>
<name>A0A6N6VQ94_9BACT</name>
<evidence type="ECO:0000313" key="8">
    <source>
        <dbReference type="EMBL" id="KAB8036857.1"/>
    </source>
</evidence>
<dbReference type="CDD" id="cd13598">
    <property type="entry name" value="PBP2_lipoprotein_IlpA_like"/>
    <property type="match status" value="1"/>
</dbReference>
<evidence type="ECO:0000256" key="1">
    <source>
        <dbReference type="ARBA" id="ARBA00004635"/>
    </source>
</evidence>
<comment type="subcellular location">
    <subcellularLocation>
        <location evidence="1">Membrane</location>
        <topology evidence="1">Lipid-anchor</topology>
    </subcellularLocation>
</comment>
<dbReference type="AlphaFoldDB" id="A0A6N6VQ94"/>
<dbReference type="InterPro" id="IPR004872">
    <property type="entry name" value="Lipoprotein_NlpA"/>
</dbReference>
<dbReference type="PANTHER" id="PTHR30429:SF1">
    <property type="entry name" value="D-METHIONINE-BINDING LIPOPROTEIN METQ-RELATED"/>
    <property type="match status" value="1"/>
</dbReference>